<keyword evidence="2" id="KW-1185">Reference proteome</keyword>
<evidence type="ECO:0000313" key="2">
    <source>
        <dbReference type="Proteomes" id="UP000478052"/>
    </source>
</evidence>
<gene>
    <name evidence="1" type="ORF">FWK35_00017606</name>
</gene>
<dbReference type="EMBL" id="VUJU01005499">
    <property type="protein sequence ID" value="KAF0751031.1"/>
    <property type="molecule type" value="Genomic_DNA"/>
</dbReference>
<name>A0A6G0Y8D1_APHCR</name>
<dbReference type="Proteomes" id="UP000478052">
    <property type="component" value="Unassembled WGS sequence"/>
</dbReference>
<sequence length="122" mass="14142">MIFNIICNTFMVNALSIYTSVTGRKMALVDFKEAMIEGLLQNKTALDSTENEEKHTLEKISNIGRCKKFYEITYRKKKERKKPEKQLANENDIGGIFLLRMLFYSPQNKNGLRIENTNNSDV</sequence>
<comment type="caution">
    <text evidence="1">The sequence shown here is derived from an EMBL/GenBank/DDBJ whole genome shotgun (WGS) entry which is preliminary data.</text>
</comment>
<accession>A0A6G0Y8D1</accession>
<organism evidence="1 2">
    <name type="scientific">Aphis craccivora</name>
    <name type="common">Cowpea aphid</name>
    <dbReference type="NCBI Taxonomy" id="307492"/>
    <lineage>
        <taxon>Eukaryota</taxon>
        <taxon>Metazoa</taxon>
        <taxon>Ecdysozoa</taxon>
        <taxon>Arthropoda</taxon>
        <taxon>Hexapoda</taxon>
        <taxon>Insecta</taxon>
        <taxon>Pterygota</taxon>
        <taxon>Neoptera</taxon>
        <taxon>Paraneoptera</taxon>
        <taxon>Hemiptera</taxon>
        <taxon>Sternorrhyncha</taxon>
        <taxon>Aphidomorpha</taxon>
        <taxon>Aphidoidea</taxon>
        <taxon>Aphididae</taxon>
        <taxon>Aphidini</taxon>
        <taxon>Aphis</taxon>
        <taxon>Aphis</taxon>
    </lineage>
</organism>
<dbReference type="AlphaFoldDB" id="A0A6G0Y8D1"/>
<evidence type="ECO:0000313" key="1">
    <source>
        <dbReference type="EMBL" id="KAF0751031.1"/>
    </source>
</evidence>
<proteinExistence type="predicted"/>
<protein>
    <submittedName>
        <fullName evidence="1">PiggyBac transposable element-derived protein 4-like</fullName>
    </submittedName>
</protein>
<reference evidence="1 2" key="1">
    <citation type="submission" date="2019-08" db="EMBL/GenBank/DDBJ databases">
        <title>Whole genome of Aphis craccivora.</title>
        <authorList>
            <person name="Voronova N.V."/>
            <person name="Shulinski R.S."/>
            <person name="Bandarenka Y.V."/>
            <person name="Zhorov D.G."/>
            <person name="Warner D."/>
        </authorList>
    </citation>
    <scope>NUCLEOTIDE SEQUENCE [LARGE SCALE GENOMIC DNA]</scope>
    <source>
        <strain evidence="1">180601</strain>
        <tissue evidence="1">Whole Body</tissue>
    </source>
</reference>